<dbReference type="EMBL" id="JAAQRI010000623">
    <property type="protein sequence ID" value="KAF5611157.1"/>
    <property type="molecule type" value="Genomic_DNA"/>
</dbReference>
<evidence type="ECO:0000313" key="2">
    <source>
        <dbReference type="Proteomes" id="UP000530670"/>
    </source>
</evidence>
<comment type="caution">
    <text evidence="1">The sequence shown here is derived from an EMBL/GenBank/DDBJ whole genome shotgun (WGS) entry which is preliminary data.</text>
</comment>
<accession>A0A8H5Q9H0</accession>
<name>A0A8H5Q9H0_9HYPO</name>
<gene>
    <name evidence="1" type="ORF">FTJAE_14222</name>
</gene>
<sequence>MPVSGCSRHLLSCFYTSNLRRHLFSGIWKGLLFRRSAQRPHEAGSIAGIFLNGRRYLSVLYAGAPLTGFTEDPPTAPCSPLPSSGFAGKTWLTFSMILVMHKVIEQTAVAIAIDLNSFIGQERGKKETMRKRR</sequence>
<dbReference type="RefSeq" id="XP_037198771.1">
    <property type="nucleotide sequence ID" value="XM_037347434.1"/>
</dbReference>
<dbReference type="Proteomes" id="UP000530670">
    <property type="component" value="Unassembled WGS sequence"/>
</dbReference>
<evidence type="ECO:0000313" key="1">
    <source>
        <dbReference type="EMBL" id="KAF5611157.1"/>
    </source>
</evidence>
<protein>
    <submittedName>
        <fullName evidence="1">Uncharacterized protein</fullName>
    </submittedName>
</protein>
<organism evidence="1 2">
    <name type="scientific">Fusarium tjaetaba</name>
    <dbReference type="NCBI Taxonomy" id="1567544"/>
    <lineage>
        <taxon>Eukaryota</taxon>
        <taxon>Fungi</taxon>
        <taxon>Dikarya</taxon>
        <taxon>Ascomycota</taxon>
        <taxon>Pezizomycotina</taxon>
        <taxon>Sordariomycetes</taxon>
        <taxon>Hypocreomycetidae</taxon>
        <taxon>Hypocreales</taxon>
        <taxon>Nectriaceae</taxon>
        <taxon>Fusarium</taxon>
        <taxon>Fusarium fujikuroi species complex</taxon>
    </lineage>
</organism>
<dbReference type="AlphaFoldDB" id="A0A8H5Q9H0"/>
<proteinExistence type="predicted"/>
<dbReference type="GeneID" id="59299704"/>
<keyword evidence="2" id="KW-1185">Reference proteome</keyword>
<reference evidence="1 2" key="1">
    <citation type="submission" date="2020-05" db="EMBL/GenBank/DDBJ databases">
        <title>Identification and distribution of gene clusters putatively required for synthesis of sphingolipid metabolism inhibitors in phylogenetically diverse species of the filamentous fungus Fusarium.</title>
        <authorList>
            <person name="Kim H.-S."/>
            <person name="Busman M."/>
            <person name="Brown D.W."/>
            <person name="Divon H."/>
            <person name="Uhlig S."/>
            <person name="Proctor R.H."/>
        </authorList>
    </citation>
    <scope>NUCLEOTIDE SEQUENCE [LARGE SCALE GENOMIC DNA]</scope>
    <source>
        <strain evidence="1 2">NRRL 66243</strain>
    </source>
</reference>